<dbReference type="Gene3D" id="2.70.150.10">
    <property type="entry name" value="Calcium-transporting ATPase, cytoplasmic transduction domain A"/>
    <property type="match status" value="1"/>
</dbReference>
<dbReference type="EMBL" id="KK104916">
    <property type="protein sequence ID" value="KIY93259.1"/>
    <property type="molecule type" value="Genomic_DNA"/>
</dbReference>
<accession>A0A0D2LN85</accession>
<dbReference type="InterPro" id="IPR008250">
    <property type="entry name" value="ATPase_P-typ_transduc_dom_A_sf"/>
</dbReference>
<reference evidence="1 2" key="1">
    <citation type="journal article" date="2013" name="BMC Genomics">
        <title>Reconstruction of the lipid metabolism for the microalga Monoraphidium neglectum from its genome sequence reveals characteristics suitable for biofuel production.</title>
        <authorList>
            <person name="Bogen C."/>
            <person name="Al-Dilaimi A."/>
            <person name="Albersmeier A."/>
            <person name="Wichmann J."/>
            <person name="Grundmann M."/>
            <person name="Rupp O."/>
            <person name="Lauersen K.J."/>
            <person name="Blifernez-Klassen O."/>
            <person name="Kalinowski J."/>
            <person name="Goesmann A."/>
            <person name="Mussgnug J.H."/>
            <person name="Kruse O."/>
        </authorList>
    </citation>
    <scope>NUCLEOTIDE SEQUENCE [LARGE SCALE GENOMIC DNA]</scope>
    <source>
        <strain evidence="1 2">SAG 48.87</strain>
    </source>
</reference>
<protein>
    <submittedName>
        <fullName evidence="1">Uncharacterized protein</fullName>
    </submittedName>
</protein>
<dbReference type="OrthoDB" id="48943at2759"/>
<keyword evidence="2" id="KW-1185">Reference proteome</keyword>
<evidence type="ECO:0000313" key="1">
    <source>
        <dbReference type="EMBL" id="KIY93259.1"/>
    </source>
</evidence>
<gene>
    <name evidence="1" type="ORF">MNEG_14703</name>
</gene>
<evidence type="ECO:0000313" key="2">
    <source>
        <dbReference type="Proteomes" id="UP000054498"/>
    </source>
</evidence>
<dbReference type="GeneID" id="25732292"/>
<feature type="non-terminal residue" evidence="1">
    <location>
        <position position="1"/>
    </location>
</feature>
<sequence length="53" mass="5321">ATSAAALRDGQLQQVAAADLVPGDVIEVAGERRPSHPHARYPVAEAAGGGCRG</sequence>
<dbReference type="Proteomes" id="UP000054498">
    <property type="component" value="Unassembled WGS sequence"/>
</dbReference>
<dbReference type="KEGG" id="mng:MNEG_14703"/>
<proteinExistence type="predicted"/>
<name>A0A0D2LN85_9CHLO</name>
<dbReference type="AlphaFoldDB" id="A0A0D2LN85"/>
<dbReference type="SUPFAM" id="SSF81653">
    <property type="entry name" value="Calcium ATPase, transduction domain A"/>
    <property type="match status" value="1"/>
</dbReference>
<dbReference type="RefSeq" id="XP_013892279.1">
    <property type="nucleotide sequence ID" value="XM_014036825.1"/>
</dbReference>
<organism evidence="1 2">
    <name type="scientific">Monoraphidium neglectum</name>
    <dbReference type="NCBI Taxonomy" id="145388"/>
    <lineage>
        <taxon>Eukaryota</taxon>
        <taxon>Viridiplantae</taxon>
        <taxon>Chlorophyta</taxon>
        <taxon>core chlorophytes</taxon>
        <taxon>Chlorophyceae</taxon>
        <taxon>CS clade</taxon>
        <taxon>Sphaeropleales</taxon>
        <taxon>Selenastraceae</taxon>
        <taxon>Monoraphidium</taxon>
    </lineage>
</organism>